<dbReference type="SUPFAM" id="SSF56634">
    <property type="entry name" value="Heme-dependent catalase-like"/>
    <property type="match status" value="1"/>
</dbReference>
<comment type="caution">
    <text evidence="2">The sequence shown here is derived from an EMBL/GenBank/DDBJ whole genome shotgun (WGS) entry which is preliminary data.</text>
</comment>
<dbReference type="RefSeq" id="WP_290115344.1">
    <property type="nucleotide sequence ID" value="NZ_JAUEPL010000064.1"/>
</dbReference>
<keyword evidence="3" id="KW-1185">Reference proteome</keyword>
<dbReference type="InterPro" id="IPR020835">
    <property type="entry name" value="Catalase_sf"/>
</dbReference>
<name>A0ABT7ZEQ3_9ACTN</name>
<organism evidence="2 3">
    <name type="scientific">Streptomyces ficellus</name>
    <dbReference type="NCBI Taxonomy" id="1977088"/>
    <lineage>
        <taxon>Bacteria</taxon>
        <taxon>Bacillati</taxon>
        <taxon>Actinomycetota</taxon>
        <taxon>Actinomycetes</taxon>
        <taxon>Kitasatosporales</taxon>
        <taxon>Streptomycetaceae</taxon>
        <taxon>Streptomyces</taxon>
    </lineage>
</organism>
<accession>A0ABT7ZEQ3</accession>
<proteinExistence type="predicted"/>
<evidence type="ECO:0000256" key="1">
    <source>
        <dbReference type="SAM" id="MobiDB-lite"/>
    </source>
</evidence>
<feature type="region of interest" description="Disordered" evidence="1">
    <location>
        <begin position="186"/>
        <end position="234"/>
    </location>
</feature>
<evidence type="ECO:0000313" key="2">
    <source>
        <dbReference type="EMBL" id="MDN3297901.1"/>
    </source>
</evidence>
<sequence>MAIEKHAFGISRRIARRRAAPALHPHGVTCVGVLDVPGGEEPGGPWGVPFLDRPGLYDVTVRWSRAAGLPRGLPDALGLALRVEDAGGRGAPLDLLLTSSGSSRLGRHVPRPRYDALAGPYSTLLSYRVGGQERVIAAFPADARRSLQGDLAALRQELGREPVSFELRAAGGGEPWRAFATLTAESPQPYPERTTPTYDPYTHSLPGLRPTDRLRGLRAASYSGSRHGRTDTPA</sequence>
<reference evidence="2" key="1">
    <citation type="submission" date="2023-06" db="EMBL/GenBank/DDBJ databases">
        <title>WGS-Sequencing of Streptomyces ficellus isolate 21 collected from sand in Gara Djebilet Iron Mine in Algeria.</title>
        <authorList>
            <person name="Zegers G.P."/>
            <person name="Gomez A."/>
            <person name="Gueddou A."/>
            <person name="Zahara A.F."/>
            <person name="Worth M."/>
            <person name="Sevigny J.L."/>
            <person name="Tisa L."/>
        </authorList>
    </citation>
    <scope>NUCLEOTIDE SEQUENCE</scope>
    <source>
        <strain evidence="2">AS11</strain>
    </source>
</reference>
<gene>
    <name evidence="2" type="ORF">QWM81_28450</name>
</gene>
<evidence type="ECO:0000313" key="3">
    <source>
        <dbReference type="Proteomes" id="UP001174050"/>
    </source>
</evidence>
<protein>
    <submittedName>
        <fullName evidence="2">Phosphodiesterase</fullName>
    </submittedName>
</protein>
<dbReference type="Proteomes" id="UP001174050">
    <property type="component" value="Unassembled WGS sequence"/>
</dbReference>
<dbReference type="EMBL" id="JAUEPL010000064">
    <property type="protein sequence ID" value="MDN3297901.1"/>
    <property type="molecule type" value="Genomic_DNA"/>
</dbReference>